<evidence type="ECO:0000313" key="3">
    <source>
        <dbReference type="Proteomes" id="UP000609121"/>
    </source>
</evidence>
<proteinExistence type="predicted"/>
<feature type="transmembrane region" description="Helical" evidence="1">
    <location>
        <begin position="280"/>
        <end position="298"/>
    </location>
</feature>
<reference evidence="2" key="1">
    <citation type="submission" date="2020-09" db="EMBL/GenBank/DDBJ databases">
        <title>A novel bacterium of genus Mangrovicoccus, isolated from South China Sea.</title>
        <authorList>
            <person name="Huang H."/>
            <person name="Mo K."/>
            <person name="Hu Y."/>
        </authorList>
    </citation>
    <scope>NUCLEOTIDE SEQUENCE</scope>
    <source>
        <strain evidence="2">HB182678</strain>
    </source>
</reference>
<sequence>MVKPLAAGPTRTGGGLLALALVSGILGEFACSPVFSLISGGAALAAGAVFWPGISWTSRAFMAIALALVLISAAFQDDWRPTVMTALTKAGFIAAFFTAINAMRAAATGSDPIVACGRFLAGQPPGRRYLALTLGGHLFGLILIYGGIALLGTLATEAANKEPDPEIRRHRIRRMLVAIQRGFVSTLPWSPLSFASAITLSIVPGADWAAVLPYTLAGVAVFTGVGWALDTIFKPRLSVPPPARGPAEGDWLRQLRPLLLLLGLLAGLTAVLHLATGVRIVGVVMAIVPAIALIWTAFQAPGGRADARHAWSRARHFALSDMPGLRDQTVLLVMAAFIGTMGGHLAAPVMAASGIDLGAISAPVLLVALFWIVPLTGQIGMNPILAVSMIGPILPAPEAIGVTPAAMVVAITSGWALSGATSPFTASTLLVADFGKVSARRVGLVWNGPYTLVCGAILSVWIAVLAATGL</sequence>
<evidence type="ECO:0000313" key="2">
    <source>
        <dbReference type="EMBL" id="MBE3637945.1"/>
    </source>
</evidence>
<dbReference type="Proteomes" id="UP000609121">
    <property type="component" value="Unassembled WGS sequence"/>
</dbReference>
<name>A0A8J6YUG8_9RHOB</name>
<feature type="transmembrane region" description="Helical" evidence="1">
    <location>
        <begin position="87"/>
        <end position="109"/>
    </location>
</feature>
<accession>A0A8J6YUG8</accession>
<evidence type="ECO:0008006" key="4">
    <source>
        <dbReference type="Google" id="ProtNLM"/>
    </source>
</evidence>
<dbReference type="RefSeq" id="WP_193181135.1">
    <property type="nucleotide sequence ID" value="NZ_JACVXA010000014.1"/>
</dbReference>
<dbReference type="AlphaFoldDB" id="A0A8J6YUG8"/>
<comment type="caution">
    <text evidence="2">The sequence shown here is derived from an EMBL/GenBank/DDBJ whole genome shotgun (WGS) entry which is preliminary data.</text>
</comment>
<feature type="transmembrane region" description="Helical" evidence="1">
    <location>
        <begin position="330"/>
        <end position="351"/>
    </location>
</feature>
<feature type="transmembrane region" description="Helical" evidence="1">
    <location>
        <begin position="357"/>
        <end position="377"/>
    </location>
</feature>
<feature type="transmembrane region" description="Helical" evidence="1">
    <location>
        <begin position="55"/>
        <end position="75"/>
    </location>
</feature>
<dbReference type="EMBL" id="JACVXA010000014">
    <property type="protein sequence ID" value="MBE3637945.1"/>
    <property type="molecule type" value="Genomic_DNA"/>
</dbReference>
<feature type="transmembrane region" description="Helical" evidence="1">
    <location>
        <begin position="408"/>
        <end position="432"/>
    </location>
</feature>
<feature type="transmembrane region" description="Helical" evidence="1">
    <location>
        <begin position="444"/>
        <end position="467"/>
    </location>
</feature>
<feature type="transmembrane region" description="Helical" evidence="1">
    <location>
        <begin position="208"/>
        <end position="229"/>
    </location>
</feature>
<feature type="transmembrane region" description="Helical" evidence="1">
    <location>
        <begin position="176"/>
        <end position="202"/>
    </location>
</feature>
<evidence type="ECO:0000256" key="1">
    <source>
        <dbReference type="SAM" id="Phobius"/>
    </source>
</evidence>
<keyword evidence="1" id="KW-0472">Membrane</keyword>
<keyword evidence="1" id="KW-0812">Transmembrane</keyword>
<keyword evidence="3" id="KW-1185">Reference proteome</keyword>
<protein>
    <recommendedName>
        <fullName evidence="4">H+/citrate symporter</fullName>
    </recommendedName>
</protein>
<keyword evidence="1" id="KW-1133">Transmembrane helix</keyword>
<feature type="transmembrane region" description="Helical" evidence="1">
    <location>
        <begin position="258"/>
        <end position="274"/>
    </location>
</feature>
<feature type="transmembrane region" description="Helical" evidence="1">
    <location>
        <begin position="129"/>
        <end position="155"/>
    </location>
</feature>
<organism evidence="2 3">
    <name type="scientific">Mangrovicoccus algicola</name>
    <dbReference type="NCBI Taxonomy" id="2771008"/>
    <lineage>
        <taxon>Bacteria</taxon>
        <taxon>Pseudomonadati</taxon>
        <taxon>Pseudomonadota</taxon>
        <taxon>Alphaproteobacteria</taxon>
        <taxon>Rhodobacterales</taxon>
        <taxon>Paracoccaceae</taxon>
        <taxon>Mangrovicoccus</taxon>
    </lineage>
</organism>
<gene>
    <name evidence="2" type="ORF">ICN82_06995</name>
</gene>